<dbReference type="NCBIfam" id="TIGR00223">
    <property type="entry name" value="panD"/>
    <property type="match status" value="1"/>
</dbReference>
<dbReference type="SUPFAM" id="SSF50692">
    <property type="entry name" value="ADC-like"/>
    <property type="match status" value="1"/>
</dbReference>
<proteinExistence type="inferred from homology"/>
<evidence type="ECO:0000256" key="8">
    <source>
        <dbReference type="ARBA" id="ARBA00023317"/>
    </source>
</evidence>
<dbReference type="Gene3D" id="2.40.40.20">
    <property type="match status" value="1"/>
</dbReference>
<evidence type="ECO:0000256" key="7">
    <source>
        <dbReference type="ARBA" id="ARBA00023270"/>
    </source>
</evidence>
<keyword evidence="5" id="KW-0865">Zymogen</keyword>
<dbReference type="PANTHER" id="PTHR21012">
    <property type="entry name" value="ASPARTATE 1-DECARBOXYLASE"/>
    <property type="match status" value="1"/>
</dbReference>
<dbReference type="CDD" id="cd06919">
    <property type="entry name" value="Asp_decarbox"/>
    <property type="match status" value="1"/>
</dbReference>
<dbReference type="AlphaFoldDB" id="A0A0F9UMC1"/>
<keyword evidence="6" id="KW-0456">Lyase</keyword>
<evidence type="ECO:0000256" key="3">
    <source>
        <dbReference type="ARBA" id="ARBA00022793"/>
    </source>
</evidence>
<keyword evidence="2" id="KW-0566">Pantothenate biosynthesis</keyword>
<comment type="caution">
    <text evidence="9">The sequence shown here is derived from an EMBL/GenBank/DDBJ whole genome shotgun (WGS) entry which is preliminary data.</text>
</comment>
<dbReference type="GO" id="GO:0006523">
    <property type="term" value="P:alanine biosynthetic process"/>
    <property type="evidence" value="ECO:0007669"/>
    <property type="project" value="InterPro"/>
</dbReference>
<accession>A0A0F9UMC1</accession>
<dbReference type="GO" id="GO:0005829">
    <property type="term" value="C:cytosol"/>
    <property type="evidence" value="ECO:0007669"/>
    <property type="project" value="TreeGrafter"/>
</dbReference>
<keyword evidence="8" id="KW-0670">Pyruvate</keyword>
<protein>
    <recommendedName>
        <fullName evidence="10">Aspartate 1-decarboxylase</fullName>
    </recommendedName>
</protein>
<dbReference type="InterPro" id="IPR009010">
    <property type="entry name" value="Asp_de-COase-like_dom_sf"/>
</dbReference>
<keyword evidence="7" id="KW-0704">Schiff base</keyword>
<evidence type="ECO:0008006" key="10">
    <source>
        <dbReference type="Google" id="ProtNLM"/>
    </source>
</evidence>
<evidence type="ECO:0000256" key="1">
    <source>
        <dbReference type="ARBA" id="ARBA00022490"/>
    </source>
</evidence>
<dbReference type="HAMAP" id="MF_00446">
    <property type="entry name" value="PanD"/>
    <property type="match status" value="1"/>
</dbReference>
<evidence type="ECO:0000256" key="5">
    <source>
        <dbReference type="ARBA" id="ARBA00023145"/>
    </source>
</evidence>
<dbReference type="PIRSF" id="PIRSF006246">
    <property type="entry name" value="Asp_decarbox"/>
    <property type="match status" value="1"/>
</dbReference>
<organism evidence="9">
    <name type="scientific">marine sediment metagenome</name>
    <dbReference type="NCBI Taxonomy" id="412755"/>
    <lineage>
        <taxon>unclassified sequences</taxon>
        <taxon>metagenomes</taxon>
        <taxon>ecological metagenomes</taxon>
    </lineage>
</organism>
<dbReference type="GO" id="GO:0015940">
    <property type="term" value="P:pantothenate biosynthetic process"/>
    <property type="evidence" value="ECO:0007669"/>
    <property type="project" value="UniProtKB-KW"/>
</dbReference>
<sequence>MLRKLLRAKIHRATITQAEPDYVGSITIDRDLMDAVDLAAGECVLVADIDNGQRFETYVFEGERGSGVICINGAAAKLVAVGEKIIIMAFGYVSVGDGPPAKAPVALVDEANRLTKLL</sequence>
<dbReference type="InterPro" id="IPR003190">
    <property type="entry name" value="Asp_decarbox"/>
</dbReference>
<evidence type="ECO:0000313" key="9">
    <source>
        <dbReference type="EMBL" id="KKN92789.1"/>
    </source>
</evidence>
<reference evidence="9" key="1">
    <citation type="journal article" date="2015" name="Nature">
        <title>Complex archaea that bridge the gap between prokaryotes and eukaryotes.</title>
        <authorList>
            <person name="Spang A."/>
            <person name="Saw J.H."/>
            <person name="Jorgensen S.L."/>
            <person name="Zaremba-Niedzwiedzka K."/>
            <person name="Martijn J."/>
            <person name="Lind A.E."/>
            <person name="van Eijk R."/>
            <person name="Schleper C."/>
            <person name="Guy L."/>
            <person name="Ettema T.J."/>
        </authorList>
    </citation>
    <scope>NUCLEOTIDE SEQUENCE</scope>
</reference>
<dbReference type="Pfam" id="PF02261">
    <property type="entry name" value="Asp_decarbox"/>
    <property type="match status" value="1"/>
</dbReference>
<keyword evidence="3" id="KW-0210">Decarboxylase</keyword>
<keyword evidence="1" id="KW-0963">Cytoplasm</keyword>
<keyword evidence="4" id="KW-0068">Autocatalytic cleavage</keyword>
<evidence type="ECO:0000256" key="4">
    <source>
        <dbReference type="ARBA" id="ARBA00022813"/>
    </source>
</evidence>
<dbReference type="EMBL" id="LAZR01000092">
    <property type="protein sequence ID" value="KKN92789.1"/>
    <property type="molecule type" value="Genomic_DNA"/>
</dbReference>
<evidence type="ECO:0000256" key="2">
    <source>
        <dbReference type="ARBA" id="ARBA00022655"/>
    </source>
</evidence>
<dbReference type="GO" id="GO:0004068">
    <property type="term" value="F:aspartate 1-decarboxylase activity"/>
    <property type="evidence" value="ECO:0007669"/>
    <property type="project" value="InterPro"/>
</dbReference>
<name>A0A0F9UMC1_9ZZZZ</name>
<gene>
    <name evidence="9" type="ORF">LCGC14_0205320</name>
</gene>
<dbReference type="PANTHER" id="PTHR21012:SF0">
    <property type="entry name" value="ASPARTATE 1-DECARBOXYLASE"/>
    <property type="match status" value="1"/>
</dbReference>
<evidence type="ECO:0000256" key="6">
    <source>
        <dbReference type="ARBA" id="ARBA00023239"/>
    </source>
</evidence>